<name>A0ABV9ARZ2_9ACTN</name>
<dbReference type="InterPro" id="IPR050250">
    <property type="entry name" value="Macrolide_Exporter_MacB"/>
</dbReference>
<dbReference type="InterPro" id="IPR003838">
    <property type="entry name" value="ABC3_permease_C"/>
</dbReference>
<evidence type="ECO:0000256" key="5">
    <source>
        <dbReference type="ARBA" id="ARBA00023136"/>
    </source>
</evidence>
<organism evidence="11 12">
    <name type="scientific">Streptomyces vulcanius</name>
    <dbReference type="NCBI Taxonomy" id="1441876"/>
    <lineage>
        <taxon>Bacteria</taxon>
        <taxon>Bacillati</taxon>
        <taxon>Actinomycetota</taxon>
        <taxon>Actinomycetes</taxon>
        <taxon>Kitasatosporales</taxon>
        <taxon>Streptomycetaceae</taxon>
        <taxon>Streptomyces</taxon>
    </lineage>
</organism>
<keyword evidence="5 8" id="KW-0472">Membrane</keyword>
<evidence type="ECO:0000256" key="6">
    <source>
        <dbReference type="ARBA" id="ARBA00038076"/>
    </source>
</evidence>
<dbReference type="EMBL" id="JBHSFK010000011">
    <property type="protein sequence ID" value="MFC4501470.1"/>
    <property type="molecule type" value="Genomic_DNA"/>
</dbReference>
<dbReference type="RefSeq" id="WP_381163821.1">
    <property type="nucleotide sequence ID" value="NZ_JBHSFK010000011.1"/>
</dbReference>
<keyword evidence="2" id="KW-1003">Cell membrane</keyword>
<evidence type="ECO:0000256" key="1">
    <source>
        <dbReference type="ARBA" id="ARBA00004651"/>
    </source>
</evidence>
<comment type="subcellular location">
    <subcellularLocation>
        <location evidence="1">Cell membrane</location>
        <topology evidence="1">Multi-pass membrane protein</topology>
    </subcellularLocation>
</comment>
<sequence length="415" mass="43570">MNFVKRAGQSLRARKAGTAVLLAIFVVICTLLLGGFLLQGATARQEADAQRTIGVDVTVSGKGLTPAVADRLGSSPQVHRYTPRLRLDAEGRGVQPVRSDAPGSAGARTQPPLALTGVRDSGLLLPFSYGSNRITAGRGITPEDAVRAVVLVERRLADRNGLAVGDTLRARSADGSRTVPLTVVGIYRDSTPDPSRWTPPHLLPGNMLYVPVGAVRRLDPGAADLTEAVFRIGSPEQAERLHAEARRLLGAGSFDFRVNDKAYRDQVRPIQRVATFAGLIVRLIALAGALVLGLVVMLQIRNRRDELGVLLSLGEKKWKLIGQHTVEVAAVALPAVAVAALAGHIAAGQAGDTLLAPSARPGSPDAPAAPPEMRVEPSDLGKVAGIGLGISLVSTVVPGLGILRLHPRSILTADE</sequence>
<evidence type="ECO:0000259" key="9">
    <source>
        <dbReference type="Pfam" id="PF02687"/>
    </source>
</evidence>
<protein>
    <submittedName>
        <fullName evidence="11">FtsX-like permease family protein</fullName>
    </submittedName>
</protein>
<reference evidence="12" key="1">
    <citation type="journal article" date="2019" name="Int. J. Syst. Evol. Microbiol.">
        <title>The Global Catalogue of Microorganisms (GCM) 10K type strain sequencing project: providing services to taxonomists for standard genome sequencing and annotation.</title>
        <authorList>
            <consortium name="The Broad Institute Genomics Platform"/>
            <consortium name="The Broad Institute Genome Sequencing Center for Infectious Disease"/>
            <person name="Wu L."/>
            <person name="Ma J."/>
        </authorList>
    </citation>
    <scope>NUCLEOTIDE SEQUENCE [LARGE SCALE GENOMIC DNA]</scope>
    <source>
        <strain evidence="12">CGMCC 4.7177</strain>
    </source>
</reference>
<dbReference type="Proteomes" id="UP001595839">
    <property type="component" value="Unassembled WGS sequence"/>
</dbReference>
<evidence type="ECO:0000256" key="3">
    <source>
        <dbReference type="ARBA" id="ARBA00022692"/>
    </source>
</evidence>
<keyword evidence="12" id="KW-1185">Reference proteome</keyword>
<feature type="transmembrane region" description="Helical" evidence="8">
    <location>
        <begin position="326"/>
        <end position="347"/>
    </location>
</feature>
<dbReference type="InterPro" id="IPR025857">
    <property type="entry name" value="MacB_PCD"/>
</dbReference>
<feature type="region of interest" description="Disordered" evidence="7">
    <location>
        <begin position="91"/>
        <end position="112"/>
    </location>
</feature>
<dbReference type="PANTHER" id="PTHR30572">
    <property type="entry name" value="MEMBRANE COMPONENT OF TRANSPORTER-RELATED"/>
    <property type="match status" value="1"/>
</dbReference>
<evidence type="ECO:0000313" key="12">
    <source>
        <dbReference type="Proteomes" id="UP001595839"/>
    </source>
</evidence>
<dbReference type="Pfam" id="PF12704">
    <property type="entry name" value="MacB_PCD"/>
    <property type="match status" value="1"/>
</dbReference>
<feature type="transmembrane region" description="Helical" evidence="8">
    <location>
        <begin position="276"/>
        <end position="298"/>
    </location>
</feature>
<feature type="transmembrane region" description="Helical" evidence="8">
    <location>
        <begin position="383"/>
        <end position="403"/>
    </location>
</feature>
<dbReference type="PANTHER" id="PTHR30572:SF9">
    <property type="entry name" value="ABC TRANSPORTER PERMEASE PROTEIN"/>
    <property type="match status" value="1"/>
</dbReference>
<comment type="similarity">
    <text evidence="6">Belongs to the ABC-4 integral membrane protein family.</text>
</comment>
<evidence type="ECO:0000256" key="8">
    <source>
        <dbReference type="SAM" id="Phobius"/>
    </source>
</evidence>
<evidence type="ECO:0000256" key="2">
    <source>
        <dbReference type="ARBA" id="ARBA00022475"/>
    </source>
</evidence>
<keyword evidence="4 8" id="KW-1133">Transmembrane helix</keyword>
<evidence type="ECO:0000256" key="7">
    <source>
        <dbReference type="SAM" id="MobiDB-lite"/>
    </source>
</evidence>
<gene>
    <name evidence="11" type="ORF">ACFPIH_18355</name>
</gene>
<comment type="caution">
    <text evidence="11">The sequence shown here is derived from an EMBL/GenBank/DDBJ whole genome shotgun (WGS) entry which is preliminary data.</text>
</comment>
<evidence type="ECO:0000256" key="4">
    <source>
        <dbReference type="ARBA" id="ARBA00022989"/>
    </source>
</evidence>
<evidence type="ECO:0000313" key="11">
    <source>
        <dbReference type="EMBL" id="MFC4501470.1"/>
    </source>
</evidence>
<feature type="domain" description="MacB-like periplasmic core" evidence="10">
    <location>
        <begin position="19"/>
        <end position="247"/>
    </location>
</feature>
<keyword evidence="3 8" id="KW-0812">Transmembrane</keyword>
<accession>A0ABV9ARZ2</accession>
<feature type="domain" description="ABC3 transporter permease C-terminal" evidence="9">
    <location>
        <begin position="280"/>
        <end position="407"/>
    </location>
</feature>
<dbReference type="Pfam" id="PF02687">
    <property type="entry name" value="FtsX"/>
    <property type="match status" value="1"/>
</dbReference>
<evidence type="ECO:0000259" key="10">
    <source>
        <dbReference type="Pfam" id="PF12704"/>
    </source>
</evidence>
<proteinExistence type="inferred from homology"/>